<dbReference type="Proteomes" id="UP000077829">
    <property type="component" value="Plasmid pP27494_1"/>
</dbReference>
<organism evidence="7 8">
    <name type="scientific">Pseudomonas antarctica</name>
    <dbReference type="NCBI Taxonomy" id="219572"/>
    <lineage>
        <taxon>Bacteria</taxon>
        <taxon>Pseudomonadati</taxon>
        <taxon>Pseudomonadota</taxon>
        <taxon>Gammaproteobacteria</taxon>
        <taxon>Pseudomonadales</taxon>
        <taxon>Pseudomonadaceae</taxon>
        <taxon>Pseudomonas</taxon>
    </lineage>
</organism>
<dbReference type="EMBL" id="CP015601">
    <property type="protein sequence ID" value="ANF89256.1"/>
    <property type="molecule type" value="Genomic_DNA"/>
</dbReference>
<keyword evidence="3" id="KW-0963">Cytoplasm</keyword>
<sequence>MLVRRTLSLGDQYAAPVGIVRREQFRDSEAAVELLARAREQAEALLLEAQHQRQQVIDQASAQFWEDAGAFLQGIETQAQAANDNVVQAARQLLNQAIERLFGECTLGERAQVLITHLAAGQSHATGATLSCHPQVFAQVQAWVASSRFAALWQLREDGSMLIDALRLSSEAGEFDLDWAGLQRCMLAPGG</sequence>
<proteinExistence type="inferred from homology"/>
<evidence type="ECO:0000256" key="5">
    <source>
        <dbReference type="ARBA" id="ARBA00024335"/>
    </source>
</evidence>
<dbReference type="Pfam" id="PF06188">
    <property type="entry name" value="HrpE"/>
    <property type="match status" value="1"/>
</dbReference>
<evidence type="ECO:0000256" key="4">
    <source>
        <dbReference type="ARBA" id="ARBA00022927"/>
    </source>
</evidence>
<name>A0A172ZAT1_9PSED</name>
<protein>
    <submittedName>
        <fullName evidence="7">Type III secretion protein</fullName>
    </submittedName>
</protein>
<accession>A0A172ZAT1</accession>
<reference evidence="7 8" key="1">
    <citation type="submission" date="2016-05" db="EMBL/GenBank/DDBJ databases">
        <title>Complete genome sequence of Pseudomonas antarctica PAMC 27494.</title>
        <authorList>
            <person name="Lee J."/>
        </authorList>
    </citation>
    <scope>NUCLEOTIDE SEQUENCE [LARGE SCALE GENOMIC DNA]</scope>
    <source>
        <strain evidence="7 8">PAMC 27494</strain>
        <plasmid evidence="8">Plasmid pp27494_1</plasmid>
    </source>
</reference>
<evidence type="ECO:0000313" key="8">
    <source>
        <dbReference type="Proteomes" id="UP000077829"/>
    </source>
</evidence>
<keyword evidence="4" id="KW-0653">Protein transport</keyword>
<keyword evidence="7" id="KW-0614">Plasmid</keyword>
<geneLocation type="plasmid" evidence="8">
    <name>pp27494_1</name>
</geneLocation>
<dbReference type="PATRIC" id="fig|219572.3.peg.6094"/>
<feature type="coiled-coil region" evidence="6">
    <location>
        <begin position="28"/>
        <end position="92"/>
    </location>
</feature>
<keyword evidence="2" id="KW-0813">Transport</keyword>
<evidence type="ECO:0000256" key="3">
    <source>
        <dbReference type="ARBA" id="ARBA00022490"/>
    </source>
</evidence>
<dbReference type="KEGG" id="panr:A7J50_5940"/>
<evidence type="ECO:0000256" key="2">
    <source>
        <dbReference type="ARBA" id="ARBA00022448"/>
    </source>
</evidence>
<comment type="subcellular location">
    <subcellularLocation>
        <location evidence="1">Cytoplasm</location>
    </subcellularLocation>
</comment>
<gene>
    <name evidence="7" type="ORF">A7J50_5940</name>
</gene>
<dbReference type="GO" id="GO:0005737">
    <property type="term" value="C:cytoplasm"/>
    <property type="evidence" value="ECO:0007669"/>
    <property type="project" value="UniProtKB-SubCell"/>
</dbReference>
<comment type="similarity">
    <text evidence="5">Belongs to the SctL stator family.</text>
</comment>
<dbReference type="InterPro" id="IPR009335">
    <property type="entry name" value="T3SS_HrpE/ATPase_suE"/>
</dbReference>
<evidence type="ECO:0000256" key="1">
    <source>
        <dbReference type="ARBA" id="ARBA00004496"/>
    </source>
</evidence>
<dbReference type="GO" id="GO:0030254">
    <property type="term" value="P:protein secretion by the type III secretion system"/>
    <property type="evidence" value="ECO:0007669"/>
    <property type="project" value="InterPro"/>
</dbReference>
<dbReference type="RefSeq" id="WP_082896004.1">
    <property type="nucleotide sequence ID" value="NZ_CP015601.1"/>
</dbReference>
<dbReference type="InterPro" id="IPR012842">
    <property type="entry name" value="T3SS_SctL/SctL2"/>
</dbReference>
<evidence type="ECO:0000313" key="7">
    <source>
        <dbReference type="EMBL" id="ANF89256.1"/>
    </source>
</evidence>
<evidence type="ECO:0000256" key="6">
    <source>
        <dbReference type="SAM" id="Coils"/>
    </source>
</evidence>
<dbReference type="NCBIfam" id="TIGR02499">
    <property type="entry name" value="HrpE_YscL_not"/>
    <property type="match status" value="1"/>
</dbReference>
<keyword evidence="6" id="KW-0175">Coiled coil</keyword>
<dbReference type="AlphaFoldDB" id="A0A172ZAT1"/>